<organism evidence="7 8">
    <name type="scientific">Polaromonas jejuensis</name>
    <dbReference type="NCBI Taxonomy" id="457502"/>
    <lineage>
        <taxon>Bacteria</taxon>
        <taxon>Pseudomonadati</taxon>
        <taxon>Pseudomonadota</taxon>
        <taxon>Betaproteobacteria</taxon>
        <taxon>Burkholderiales</taxon>
        <taxon>Comamonadaceae</taxon>
        <taxon>Polaromonas</taxon>
    </lineage>
</organism>
<dbReference type="Proteomes" id="UP001596084">
    <property type="component" value="Unassembled WGS sequence"/>
</dbReference>
<accession>A0ABW0Q4A7</accession>
<dbReference type="PROSITE" id="PS51007">
    <property type="entry name" value="CYTC"/>
    <property type="match status" value="1"/>
</dbReference>
<gene>
    <name evidence="7" type="ORF">ACFPP7_01395</name>
</gene>
<comment type="caution">
    <text evidence="7">The sequence shown here is derived from an EMBL/GenBank/DDBJ whole genome shotgun (WGS) entry which is preliminary data.</text>
</comment>
<dbReference type="Gene3D" id="1.10.760.10">
    <property type="entry name" value="Cytochrome c-like domain"/>
    <property type="match status" value="2"/>
</dbReference>
<reference evidence="8" key="1">
    <citation type="journal article" date="2019" name="Int. J. Syst. Evol. Microbiol.">
        <title>The Global Catalogue of Microorganisms (GCM) 10K type strain sequencing project: providing services to taxonomists for standard genome sequencing and annotation.</title>
        <authorList>
            <consortium name="The Broad Institute Genomics Platform"/>
            <consortium name="The Broad Institute Genome Sequencing Center for Infectious Disease"/>
            <person name="Wu L."/>
            <person name="Ma J."/>
        </authorList>
    </citation>
    <scope>NUCLEOTIDE SEQUENCE [LARGE SCALE GENOMIC DNA]</scope>
    <source>
        <strain evidence="8">CGMCC 4.7277</strain>
    </source>
</reference>
<dbReference type="EMBL" id="JBHSMX010000003">
    <property type="protein sequence ID" value="MFC5519570.1"/>
    <property type="molecule type" value="Genomic_DNA"/>
</dbReference>
<dbReference type="InterPro" id="IPR009056">
    <property type="entry name" value="Cyt_c-like_dom"/>
</dbReference>
<keyword evidence="5" id="KW-0732">Signal</keyword>
<evidence type="ECO:0000256" key="5">
    <source>
        <dbReference type="SAM" id="SignalP"/>
    </source>
</evidence>
<feature type="signal peptide" evidence="5">
    <location>
        <begin position="1"/>
        <end position="31"/>
    </location>
</feature>
<evidence type="ECO:0000256" key="1">
    <source>
        <dbReference type="ARBA" id="ARBA00022617"/>
    </source>
</evidence>
<sequence>MAKTLSLIRRLAAAGLLAGLTGLAASPMATAAPFEDTIAQRAIACTACHGPQGRAAPDGYYPRLAGKPAGYLYNQLLSFRDGRRHYGLMTQLLEPLSGPAGDAYLMEIAQYFSQLEVPYPAPLPTTASAESLRHGQRLVKEGDATRQLPACVQCHGLAMTGVSPNIPGLLGLPRDYLNAQLGAWKNGQRRAHAPDCMKDVVARLSLEDINAVANWLAAQPLPASTKPATALPALAPGAAPISCGSAPAAPSLKAAEPKARK</sequence>
<dbReference type="PANTHER" id="PTHR33751">
    <property type="entry name" value="CBB3-TYPE CYTOCHROME C OXIDASE SUBUNIT FIXP"/>
    <property type="match status" value="1"/>
</dbReference>
<proteinExistence type="predicted"/>
<protein>
    <submittedName>
        <fullName evidence="7">C-type cytochrome</fullName>
    </submittedName>
</protein>
<dbReference type="SUPFAM" id="SSF46626">
    <property type="entry name" value="Cytochrome c"/>
    <property type="match status" value="2"/>
</dbReference>
<evidence type="ECO:0000313" key="8">
    <source>
        <dbReference type="Proteomes" id="UP001596084"/>
    </source>
</evidence>
<evidence type="ECO:0000259" key="6">
    <source>
        <dbReference type="PROSITE" id="PS51007"/>
    </source>
</evidence>
<keyword evidence="8" id="KW-1185">Reference proteome</keyword>
<keyword evidence="1 4" id="KW-0349">Heme</keyword>
<keyword evidence="2 4" id="KW-0479">Metal-binding</keyword>
<dbReference type="InterPro" id="IPR036909">
    <property type="entry name" value="Cyt_c-like_dom_sf"/>
</dbReference>
<feature type="chain" id="PRO_5046321271" evidence="5">
    <location>
        <begin position="32"/>
        <end position="261"/>
    </location>
</feature>
<dbReference type="PANTHER" id="PTHR33751:SF11">
    <property type="entry name" value="BLL4483 PROTEIN"/>
    <property type="match status" value="1"/>
</dbReference>
<evidence type="ECO:0000313" key="7">
    <source>
        <dbReference type="EMBL" id="MFC5519570.1"/>
    </source>
</evidence>
<dbReference type="InterPro" id="IPR050597">
    <property type="entry name" value="Cytochrome_c_Oxidase_Subunit"/>
</dbReference>
<dbReference type="RefSeq" id="WP_084389339.1">
    <property type="nucleotide sequence ID" value="NZ_JBHSMX010000003.1"/>
</dbReference>
<evidence type="ECO:0000256" key="4">
    <source>
        <dbReference type="PROSITE-ProRule" id="PRU00433"/>
    </source>
</evidence>
<evidence type="ECO:0000256" key="2">
    <source>
        <dbReference type="ARBA" id="ARBA00022723"/>
    </source>
</evidence>
<name>A0ABW0Q4A7_9BURK</name>
<evidence type="ECO:0000256" key="3">
    <source>
        <dbReference type="ARBA" id="ARBA00023004"/>
    </source>
</evidence>
<keyword evidence="3 4" id="KW-0408">Iron</keyword>
<feature type="domain" description="Cytochrome c" evidence="6">
    <location>
        <begin position="137"/>
        <end position="220"/>
    </location>
</feature>